<name>A0ABY7CSP3_9BASI</name>
<keyword evidence="3" id="KW-1185">Reference proteome</keyword>
<proteinExistence type="predicted"/>
<feature type="region of interest" description="Disordered" evidence="1">
    <location>
        <begin position="83"/>
        <end position="125"/>
    </location>
</feature>
<dbReference type="GeneID" id="77813843"/>
<evidence type="ECO:0000313" key="3">
    <source>
        <dbReference type="Proteomes" id="UP001164743"/>
    </source>
</evidence>
<evidence type="ECO:0000256" key="1">
    <source>
        <dbReference type="SAM" id="MobiDB-lite"/>
    </source>
</evidence>
<evidence type="ECO:0008006" key="4">
    <source>
        <dbReference type="Google" id="ProtNLM"/>
    </source>
</evidence>
<sequence length="125" mass="13248">MGSAVDRPGRDYIGQAPTFHIASQGPGRSRAGVLLSDWAGSGLIRLVRTQLDPSWKLVPFASGSNGRMCWSCGAQCGALLTPQSDDRRRHHSGEKCSSSKPAAAHRPGSRGELPSPAKTEPRGLD</sequence>
<protein>
    <recommendedName>
        <fullName evidence="4">C2H2-type domain-containing protein</fullName>
    </recommendedName>
</protein>
<gene>
    <name evidence="2" type="ORF">PtA15_9A72</name>
</gene>
<dbReference type="EMBL" id="CP110429">
    <property type="protein sequence ID" value="WAQ87948.1"/>
    <property type="molecule type" value="Genomic_DNA"/>
</dbReference>
<dbReference type="RefSeq" id="XP_053023503.1">
    <property type="nucleotide sequence ID" value="XM_053172949.1"/>
</dbReference>
<accession>A0ABY7CSP3</accession>
<reference evidence="2" key="1">
    <citation type="submission" date="2022-10" db="EMBL/GenBank/DDBJ databases">
        <title>Puccinia triticina Genome sequencing and assembly.</title>
        <authorList>
            <person name="Li C."/>
        </authorList>
    </citation>
    <scope>NUCLEOTIDE SEQUENCE</scope>
    <source>
        <strain evidence="2">Pt15</strain>
    </source>
</reference>
<organism evidence="2 3">
    <name type="scientific">Puccinia triticina</name>
    <dbReference type="NCBI Taxonomy" id="208348"/>
    <lineage>
        <taxon>Eukaryota</taxon>
        <taxon>Fungi</taxon>
        <taxon>Dikarya</taxon>
        <taxon>Basidiomycota</taxon>
        <taxon>Pucciniomycotina</taxon>
        <taxon>Pucciniomycetes</taxon>
        <taxon>Pucciniales</taxon>
        <taxon>Pucciniaceae</taxon>
        <taxon>Puccinia</taxon>
    </lineage>
</organism>
<dbReference type="Proteomes" id="UP001164743">
    <property type="component" value="Chromosome 9A"/>
</dbReference>
<evidence type="ECO:0000313" key="2">
    <source>
        <dbReference type="EMBL" id="WAQ87948.1"/>
    </source>
</evidence>